<reference evidence="1 2" key="1">
    <citation type="journal article" date="2017" name="Nat. Commun.">
        <title>Genome assembly with in vitro proximity ligation data and whole-genome triplication in lettuce.</title>
        <authorList>
            <person name="Reyes-Chin-Wo S."/>
            <person name="Wang Z."/>
            <person name="Yang X."/>
            <person name="Kozik A."/>
            <person name="Arikit S."/>
            <person name="Song C."/>
            <person name="Xia L."/>
            <person name="Froenicke L."/>
            <person name="Lavelle D.O."/>
            <person name="Truco M.J."/>
            <person name="Xia R."/>
            <person name="Zhu S."/>
            <person name="Xu C."/>
            <person name="Xu H."/>
            <person name="Xu X."/>
            <person name="Cox K."/>
            <person name="Korf I."/>
            <person name="Meyers B.C."/>
            <person name="Michelmore R.W."/>
        </authorList>
    </citation>
    <scope>NUCLEOTIDE SEQUENCE [LARGE SCALE GENOMIC DNA]</scope>
    <source>
        <strain evidence="2">cv. Salinas</strain>
        <tissue evidence="1">Seedlings</tissue>
    </source>
</reference>
<evidence type="ECO:0000313" key="2">
    <source>
        <dbReference type="Proteomes" id="UP000235145"/>
    </source>
</evidence>
<name>A0A9R1X2M7_LACSA</name>
<dbReference type="PANTHER" id="PTHR45786">
    <property type="entry name" value="DNA BINDING PROTEIN-LIKE"/>
    <property type="match status" value="1"/>
</dbReference>
<comment type="caution">
    <text evidence="1">The sequence shown here is derived from an EMBL/GenBank/DDBJ whole genome shotgun (WGS) entry which is preliminary data.</text>
</comment>
<protein>
    <submittedName>
        <fullName evidence="1">Uncharacterized protein</fullName>
    </submittedName>
</protein>
<proteinExistence type="predicted"/>
<accession>A0A9R1X2M7</accession>
<sequence length="209" mass="24443">MKSWKWNEVVGLVSYDNQQQVTDEDVDTEDTADSVKPLKTPRVTIQRRNRFSKFSHLPNDKDYRYGLELPVDVNHPIHGEDDVSHPTEDDVGVDVDKTMTNMTSGVYTFCVNRGIYHRIDQLIPRDGKPRYLKLYIYHADYEMSHRLKWKNIDKQISQNLIRVLATNPYMQIFRRLADLGPLDNYKVTLNASVELDQRVYNRPTTSDVP</sequence>
<dbReference type="EMBL" id="NBSK02000007">
    <property type="protein sequence ID" value="KAJ0196104.1"/>
    <property type="molecule type" value="Genomic_DNA"/>
</dbReference>
<dbReference type="Proteomes" id="UP000235145">
    <property type="component" value="Unassembled WGS sequence"/>
</dbReference>
<gene>
    <name evidence="1" type="ORF">LSAT_V11C700374540</name>
</gene>
<dbReference type="PANTHER" id="PTHR45786:SF78">
    <property type="entry name" value="ATP-DEPENDENT DNA HELICASE"/>
    <property type="match status" value="1"/>
</dbReference>
<dbReference type="AlphaFoldDB" id="A0A9R1X2M7"/>
<keyword evidence="2" id="KW-1185">Reference proteome</keyword>
<organism evidence="1 2">
    <name type="scientific">Lactuca sativa</name>
    <name type="common">Garden lettuce</name>
    <dbReference type="NCBI Taxonomy" id="4236"/>
    <lineage>
        <taxon>Eukaryota</taxon>
        <taxon>Viridiplantae</taxon>
        <taxon>Streptophyta</taxon>
        <taxon>Embryophyta</taxon>
        <taxon>Tracheophyta</taxon>
        <taxon>Spermatophyta</taxon>
        <taxon>Magnoliopsida</taxon>
        <taxon>eudicotyledons</taxon>
        <taxon>Gunneridae</taxon>
        <taxon>Pentapetalae</taxon>
        <taxon>asterids</taxon>
        <taxon>campanulids</taxon>
        <taxon>Asterales</taxon>
        <taxon>Asteraceae</taxon>
        <taxon>Cichorioideae</taxon>
        <taxon>Cichorieae</taxon>
        <taxon>Lactucinae</taxon>
        <taxon>Lactuca</taxon>
    </lineage>
</organism>
<evidence type="ECO:0000313" key="1">
    <source>
        <dbReference type="EMBL" id="KAJ0196104.1"/>
    </source>
</evidence>